<accession>A0A6P1T3T0</accession>
<keyword evidence="1" id="KW-0732">Signal</keyword>
<organism evidence="2 3">
    <name type="scientific">Algicella marina</name>
    <dbReference type="NCBI Taxonomy" id="2683284"/>
    <lineage>
        <taxon>Bacteria</taxon>
        <taxon>Pseudomonadati</taxon>
        <taxon>Pseudomonadota</taxon>
        <taxon>Alphaproteobacteria</taxon>
        <taxon>Rhodobacterales</taxon>
        <taxon>Paracoccaceae</taxon>
        <taxon>Algicella</taxon>
    </lineage>
</organism>
<proteinExistence type="predicted"/>
<sequence>MIRTLATALVLAGGPAFAHFGMVIPSDNMVTQEEGRSIDFTVAFSHPFEPLGMELVMPESFKVYTGEGEEDLTETLQAEEFFGAPGYTASYELSRPGAYAFVMTPQPYWEPAEDSYIIHYTKTYIAAFDDDEGWDAELGLKTEIVPLSKPFGLWAGNIFQGIVKFDGKPVPYAEVEVEYYNETGAKAPNELMITQTIKADGNGVFSYAAPVSGWWGFAALKTASYSLPHEDTAKPVELGAVIWVKFEDWIAQ</sequence>
<dbReference type="EMBL" id="CP046620">
    <property type="protein sequence ID" value="QHQ36405.1"/>
    <property type="molecule type" value="Genomic_DNA"/>
</dbReference>
<dbReference type="KEGG" id="amaq:GO499_15090"/>
<evidence type="ECO:0000256" key="1">
    <source>
        <dbReference type="SAM" id="SignalP"/>
    </source>
</evidence>
<reference evidence="2 3" key="1">
    <citation type="submission" date="2019-12" db="EMBL/GenBank/DDBJ databases">
        <title>Complete genome sequence of Algicella marina strain 9Alg 56(T) isolated from the red alga Tichocarpus crinitus.</title>
        <authorList>
            <person name="Kim S.-G."/>
            <person name="Nedashkovskaya O.I."/>
        </authorList>
    </citation>
    <scope>NUCLEOTIDE SEQUENCE [LARGE SCALE GENOMIC DNA]</scope>
    <source>
        <strain evidence="2 3">9Alg 56</strain>
    </source>
</reference>
<feature type="signal peptide" evidence="1">
    <location>
        <begin position="1"/>
        <end position="18"/>
    </location>
</feature>
<evidence type="ECO:0000313" key="3">
    <source>
        <dbReference type="Proteomes" id="UP000464495"/>
    </source>
</evidence>
<dbReference type="RefSeq" id="WP_161862951.1">
    <property type="nucleotide sequence ID" value="NZ_CP046620.1"/>
</dbReference>
<gene>
    <name evidence="2" type="ORF">GO499_15090</name>
</gene>
<dbReference type="Proteomes" id="UP000464495">
    <property type="component" value="Chromosome"/>
</dbReference>
<name>A0A6P1T3T0_9RHOB</name>
<evidence type="ECO:0000313" key="2">
    <source>
        <dbReference type="EMBL" id="QHQ36405.1"/>
    </source>
</evidence>
<protein>
    <submittedName>
        <fullName evidence="2">DUF4198 domain-containing protein</fullName>
    </submittedName>
</protein>
<dbReference type="Pfam" id="PF10670">
    <property type="entry name" value="DUF4198"/>
    <property type="match status" value="1"/>
</dbReference>
<dbReference type="AlphaFoldDB" id="A0A6P1T3T0"/>
<dbReference type="InterPro" id="IPR019613">
    <property type="entry name" value="DUF4198"/>
</dbReference>
<feature type="chain" id="PRO_5027105513" evidence="1">
    <location>
        <begin position="19"/>
        <end position="252"/>
    </location>
</feature>
<keyword evidence="3" id="KW-1185">Reference proteome</keyword>